<dbReference type="Proteomes" id="UP000494119">
    <property type="component" value="Unassembled WGS sequence"/>
</dbReference>
<evidence type="ECO:0000256" key="2">
    <source>
        <dbReference type="SAM" id="MobiDB-lite"/>
    </source>
</evidence>
<protein>
    <recommendedName>
        <fullName evidence="5">ADP-ribosylglycohydrolase</fullName>
    </recommendedName>
</protein>
<feature type="binding site" evidence="1">
    <location>
        <position position="69"/>
    </location>
    <ligand>
        <name>Mg(2+)</name>
        <dbReference type="ChEBI" id="CHEBI:18420"/>
        <label>1</label>
    </ligand>
</feature>
<name>A0A6J5GCI6_9BURK</name>
<dbReference type="AlphaFoldDB" id="A0A6J5GCI6"/>
<comment type="cofactor">
    <cofactor evidence="1">
        <name>Mg(2+)</name>
        <dbReference type="ChEBI" id="CHEBI:18420"/>
    </cofactor>
    <text evidence="1">Binds 2 magnesium ions per subunit.</text>
</comment>
<reference evidence="3 4" key="1">
    <citation type="submission" date="2020-04" db="EMBL/GenBank/DDBJ databases">
        <authorList>
            <person name="De Canck E."/>
        </authorList>
    </citation>
    <scope>NUCLEOTIDE SEQUENCE [LARGE SCALE GENOMIC DNA]</scope>
    <source>
        <strain evidence="3 4">LMG 28688</strain>
    </source>
</reference>
<evidence type="ECO:0000313" key="3">
    <source>
        <dbReference type="EMBL" id="CAB3796268.1"/>
    </source>
</evidence>
<dbReference type="PANTHER" id="PTHR16222">
    <property type="entry name" value="ADP-RIBOSYLGLYCOHYDROLASE"/>
    <property type="match status" value="1"/>
</dbReference>
<evidence type="ECO:0000313" key="4">
    <source>
        <dbReference type="Proteomes" id="UP000494119"/>
    </source>
</evidence>
<dbReference type="GO" id="GO:0046872">
    <property type="term" value="F:metal ion binding"/>
    <property type="evidence" value="ECO:0007669"/>
    <property type="project" value="UniProtKB-KW"/>
</dbReference>
<proteinExistence type="predicted"/>
<organism evidence="3 4">
    <name type="scientific">Paraburkholderia caffeinitolerans</name>
    <dbReference type="NCBI Taxonomy" id="1723730"/>
    <lineage>
        <taxon>Bacteria</taxon>
        <taxon>Pseudomonadati</taxon>
        <taxon>Pseudomonadota</taxon>
        <taxon>Betaproteobacteria</taxon>
        <taxon>Burkholderiales</taxon>
        <taxon>Burkholderiaceae</taxon>
        <taxon>Paraburkholderia</taxon>
    </lineage>
</organism>
<feature type="binding site" evidence="1">
    <location>
        <position position="324"/>
    </location>
    <ligand>
        <name>Mg(2+)</name>
        <dbReference type="ChEBI" id="CHEBI:18420"/>
        <label>1</label>
    </ligand>
</feature>
<dbReference type="SUPFAM" id="SSF101478">
    <property type="entry name" value="ADP-ribosylglycohydrolase"/>
    <property type="match status" value="1"/>
</dbReference>
<feature type="binding site" evidence="1">
    <location>
        <position position="70"/>
    </location>
    <ligand>
        <name>Mg(2+)</name>
        <dbReference type="ChEBI" id="CHEBI:18420"/>
        <label>1</label>
    </ligand>
</feature>
<dbReference type="EMBL" id="CADIKL010000022">
    <property type="protein sequence ID" value="CAB3796268.1"/>
    <property type="molecule type" value="Genomic_DNA"/>
</dbReference>
<feature type="binding site" evidence="1">
    <location>
        <position position="326"/>
    </location>
    <ligand>
        <name>Mg(2+)</name>
        <dbReference type="ChEBI" id="CHEBI:18420"/>
        <label>1</label>
    </ligand>
</feature>
<feature type="binding site" evidence="1">
    <location>
        <position position="327"/>
    </location>
    <ligand>
        <name>Mg(2+)</name>
        <dbReference type="ChEBI" id="CHEBI:18420"/>
        <label>1</label>
    </ligand>
</feature>
<dbReference type="InterPro" id="IPR005502">
    <property type="entry name" value="Ribosyl_crysJ1"/>
</dbReference>
<evidence type="ECO:0000256" key="1">
    <source>
        <dbReference type="PIRSR" id="PIRSR605502-1"/>
    </source>
</evidence>
<keyword evidence="1" id="KW-0460">Magnesium</keyword>
<accession>A0A6J5GCI6</accession>
<dbReference type="InterPro" id="IPR050792">
    <property type="entry name" value="ADP-ribosylglycohydrolase"/>
</dbReference>
<gene>
    <name evidence="3" type="ORF">LMG28688_04272</name>
</gene>
<keyword evidence="1" id="KW-0479">Metal-binding</keyword>
<dbReference type="RefSeq" id="WP_160113457.1">
    <property type="nucleotide sequence ID" value="NZ_CADIKL010000022.1"/>
</dbReference>
<dbReference type="InterPro" id="IPR036705">
    <property type="entry name" value="Ribosyl_crysJ1_sf"/>
</dbReference>
<feature type="compositionally biased region" description="Basic and acidic residues" evidence="2">
    <location>
        <begin position="477"/>
        <end position="500"/>
    </location>
</feature>
<dbReference type="Pfam" id="PF03747">
    <property type="entry name" value="ADP_ribosyl_GH"/>
    <property type="match status" value="1"/>
</dbReference>
<dbReference type="PANTHER" id="PTHR16222:SF12">
    <property type="entry name" value="ADP-RIBOSYLGLYCOHYDROLASE-RELATED"/>
    <property type="match status" value="1"/>
</dbReference>
<feature type="region of interest" description="Disordered" evidence="2">
    <location>
        <begin position="474"/>
        <end position="507"/>
    </location>
</feature>
<dbReference type="Gene3D" id="1.10.4080.10">
    <property type="entry name" value="ADP-ribosylation/Crystallin J1"/>
    <property type="match status" value="1"/>
</dbReference>
<keyword evidence="4" id="KW-1185">Reference proteome</keyword>
<evidence type="ECO:0008006" key="5">
    <source>
        <dbReference type="Google" id="ProtNLM"/>
    </source>
</evidence>
<sequence length="593" mass="64643">MNSALDKAIVNSALWAAAGDALGWITELTDERGVRRRIGGEVLHEPIAWKRKIGGISGTQIQLPAGTYSDDTQLRLAVCRAIRGDGTFDVELFAKVELAVWPAYALGAGRGSKAAAANLAKRDVNWFSNFFSYGDGRSYVDGGGNGAAMRIQPHVWRRATTGDRSFLLDVIRDSITTHGSMLGLCGAVFHADCLSFTLQNREIPGPEEWMRFVDEWTAIEDVIRNDYQLGRFWLAAWERASNIGLATSIAHVAEEMRGYILRLRELSPNWSKSYRECVEMLDGFGARQGTGTNTALSAVFLGWTGQDAAPEDVLRCAANTIGSDTDTIGTMVGALLGVIASDEPSWRIQDREYIRSEALRMGAIARGESCSSFNYPDLIDWQTPSTQTDAVGAVDGRLALAGMGFLEPFGESWKSGEFAFEWFKLAFGQTVLCKRRMKGVKPLDARLLPAAPTESIGPAVPAADDVKSVEQLSLSARTERTQSGRGKATEHRRSGGHIERAGPTPDMFEDRVASEPARQTVASKQEAVFAAHENSERVALDVLSDVAIRSNFDPSVIGECFLHCIDAPDGIERGIGFSAILAKAFLARKRRRG</sequence>
<feature type="binding site" evidence="1">
    <location>
        <position position="71"/>
    </location>
    <ligand>
        <name>Mg(2+)</name>
        <dbReference type="ChEBI" id="CHEBI:18420"/>
        <label>1</label>
    </ligand>
</feature>